<evidence type="ECO:0000313" key="2">
    <source>
        <dbReference type="Proteomes" id="UP000269721"/>
    </source>
</evidence>
<evidence type="ECO:0000313" key="1">
    <source>
        <dbReference type="EMBL" id="RKO86134.1"/>
    </source>
</evidence>
<proteinExistence type="predicted"/>
<reference evidence="2" key="1">
    <citation type="journal article" date="2018" name="Nat. Microbiol.">
        <title>Leveraging single-cell genomics to expand the fungal tree of life.</title>
        <authorList>
            <person name="Ahrendt S.R."/>
            <person name="Quandt C.A."/>
            <person name="Ciobanu D."/>
            <person name="Clum A."/>
            <person name="Salamov A."/>
            <person name="Andreopoulos B."/>
            <person name="Cheng J.F."/>
            <person name="Woyke T."/>
            <person name="Pelin A."/>
            <person name="Henrissat B."/>
            <person name="Reynolds N.K."/>
            <person name="Benny G.L."/>
            <person name="Smith M.E."/>
            <person name="James T.Y."/>
            <person name="Grigoriev I.V."/>
        </authorList>
    </citation>
    <scope>NUCLEOTIDE SEQUENCE [LARGE SCALE GENOMIC DNA]</scope>
</reference>
<keyword evidence="2" id="KW-1185">Reference proteome</keyword>
<protein>
    <submittedName>
        <fullName evidence="1">Uncharacterized protein</fullName>
    </submittedName>
</protein>
<dbReference type="AlphaFoldDB" id="A0A4P9W1Z2"/>
<gene>
    <name evidence="1" type="ORF">BDK51DRAFT_49008</name>
</gene>
<sequence>MPCTFTTRVITAVHILIYEWQTSFFYQLHTSSVSKLAFGSRFWGLAFPVHLDRTGSSKAVKRRYLPEPDWRPRAPYEAHAEWNSLDRRTARASTSVRALKKDLVSNGIGATRRLDLSPTHPGPPLPQLGLGTAGYGRHDCIWQNHALGYEQLDYLTCLIKRGFWIRRSLGLGEDEGEEDVGNLPRRVYVPLDDAPGYGARADFPRVRPSGSVDQKRGPITLFFGSRFRL</sequence>
<dbReference type="EMBL" id="KZ998445">
    <property type="protein sequence ID" value="RKO86134.1"/>
    <property type="molecule type" value="Genomic_DNA"/>
</dbReference>
<dbReference type="Proteomes" id="UP000269721">
    <property type="component" value="Unassembled WGS sequence"/>
</dbReference>
<name>A0A4P9W1Z2_9FUNG</name>
<accession>A0A4P9W1Z2</accession>
<organism evidence="1 2">
    <name type="scientific">Blyttiomyces helicus</name>
    <dbReference type="NCBI Taxonomy" id="388810"/>
    <lineage>
        <taxon>Eukaryota</taxon>
        <taxon>Fungi</taxon>
        <taxon>Fungi incertae sedis</taxon>
        <taxon>Chytridiomycota</taxon>
        <taxon>Chytridiomycota incertae sedis</taxon>
        <taxon>Chytridiomycetes</taxon>
        <taxon>Chytridiomycetes incertae sedis</taxon>
        <taxon>Blyttiomyces</taxon>
    </lineage>
</organism>